<organism evidence="1 2">
    <name type="scientific">Flagellimonas aequoris</name>
    <dbReference type="NCBI Taxonomy" id="2306997"/>
    <lineage>
        <taxon>Bacteria</taxon>
        <taxon>Pseudomonadati</taxon>
        <taxon>Bacteroidota</taxon>
        <taxon>Flavobacteriia</taxon>
        <taxon>Flavobacteriales</taxon>
        <taxon>Flavobacteriaceae</taxon>
        <taxon>Flagellimonas</taxon>
    </lineage>
</organism>
<dbReference type="Proteomes" id="UP000284189">
    <property type="component" value="Unassembled WGS sequence"/>
</dbReference>
<evidence type="ECO:0000313" key="1">
    <source>
        <dbReference type="EMBL" id="RIV68524.1"/>
    </source>
</evidence>
<sequence length="75" mass="8773">MRRVIKILLNMFILGLLLFNNNDDKKVSSKNSSNYMTINAFDFTESNLPKERVKLGIQKQTLLRLEQSISEQRDL</sequence>
<reference evidence="1 2" key="1">
    <citation type="submission" date="2018-08" db="EMBL/GenBank/DDBJ databases">
        <title>Proposal of Muricauda 72 sp.nov. and Muricauda NH166 sp.nov., isolated from seawater.</title>
        <authorList>
            <person name="Cheng H."/>
            <person name="Wu Y.-H."/>
            <person name="Guo L.-L."/>
            <person name="Xu X.-W."/>
        </authorList>
    </citation>
    <scope>NUCLEOTIDE SEQUENCE [LARGE SCALE GENOMIC DNA]</scope>
    <source>
        <strain evidence="1 2">NH166</strain>
    </source>
</reference>
<proteinExistence type="predicted"/>
<name>A0A418N3T5_9FLAO</name>
<dbReference type="AlphaFoldDB" id="A0A418N3T5"/>
<comment type="caution">
    <text evidence="1">The sequence shown here is derived from an EMBL/GenBank/DDBJ whole genome shotgun (WGS) entry which is preliminary data.</text>
</comment>
<protein>
    <submittedName>
        <fullName evidence="1">Uncharacterized protein</fullName>
    </submittedName>
</protein>
<evidence type="ECO:0000313" key="2">
    <source>
        <dbReference type="Proteomes" id="UP000284189"/>
    </source>
</evidence>
<gene>
    <name evidence="1" type="ORF">D2U88_15030</name>
</gene>
<accession>A0A418N3T5</accession>
<dbReference type="EMBL" id="QXFJ01000030">
    <property type="protein sequence ID" value="RIV68524.1"/>
    <property type="molecule type" value="Genomic_DNA"/>
</dbReference>